<feature type="region of interest" description="Disordered" evidence="1">
    <location>
        <begin position="1686"/>
        <end position="1715"/>
    </location>
</feature>
<dbReference type="Proteomes" id="UP000001568">
    <property type="component" value="Chromosome 2"/>
</dbReference>
<dbReference type="RefSeq" id="XP_001416341.1">
    <property type="nucleotide sequence ID" value="XM_001416304.1"/>
</dbReference>
<keyword evidence="2" id="KW-1133">Transmembrane helix</keyword>
<evidence type="ECO:0000256" key="1">
    <source>
        <dbReference type="SAM" id="MobiDB-lite"/>
    </source>
</evidence>
<evidence type="ECO:0000256" key="3">
    <source>
        <dbReference type="SAM" id="SignalP"/>
    </source>
</evidence>
<evidence type="ECO:0000256" key="2">
    <source>
        <dbReference type="SAM" id="Phobius"/>
    </source>
</evidence>
<gene>
    <name evidence="4" type="primary">LppQ</name>
    <name evidence="4" type="ORF">OSTLU_119405</name>
</gene>
<feature type="transmembrane region" description="Helical" evidence="2">
    <location>
        <begin position="1827"/>
        <end position="1848"/>
    </location>
</feature>
<organism evidence="4 5">
    <name type="scientific">Ostreococcus lucimarinus (strain CCE9901)</name>
    <dbReference type="NCBI Taxonomy" id="436017"/>
    <lineage>
        <taxon>Eukaryota</taxon>
        <taxon>Viridiplantae</taxon>
        <taxon>Chlorophyta</taxon>
        <taxon>Mamiellophyceae</taxon>
        <taxon>Mamiellales</taxon>
        <taxon>Bathycoccaceae</taxon>
        <taxon>Ostreococcus</taxon>
    </lineage>
</organism>
<reference evidence="4 5" key="1">
    <citation type="journal article" date="2007" name="Proc. Natl. Acad. Sci. U.S.A.">
        <title>The tiny eukaryote Ostreococcus provides genomic insights into the paradox of plankton speciation.</title>
        <authorList>
            <person name="Palenik B."/>
            <person name="Grimwood J."/>
            <person name="Aerts A."/>
            <person name="Rouze P."/>
            <person name="Salamov A."/>
            <person name="Putnam N."/>
            <person name="Dupont C."/>
            <person name="Jorgensen R."/>
            <person name="Derelle E."/>
            <person name="Rombauts S."/>
            <person name="Zhou K."/>
            <person name="Otillar R."/>
            <person name="Merchant S.S."/>
            <person name="Podell S."/>
            <person name="Gaasterland T."/>
            <person name="Napoli C."/>
            <person name="Gendler K."/>
            <person name="Manuell A."/>
            <person name="Tai V."/>
            <person name="Vallon O."/>
            <person name="Piganeau G."/>
            <person name="Jancek S."/>
            <person name="Heijde M."/>
            <person name="Jabbari K."/>
            <person name="Bowler C."/>
            <person name="Lohr M."/>
            <person name="Robbens S."/>
            <person name="Werner G."/>
            <person name="Dubchak I."/>
            <person name="Pazour G.J."/>
            <person name="Ren Q."/>
            <person name="Paulsen I."/>
            <person name="Delwiche C."/>
            <person name="Schmutz J."/>
            <person name="Rokhsar D."/>
            <person name="Van de Peer Y."/>
            <person name="Moreau H."/>
            <person name="Grigoriev I.V."/>
        </authorList>
    </citation>
    <scope>NUCLEOTIDE SEQUENCE [LARGE SCALE GENOMIC DNA]</scope>
    <source>
        <strain evidence="4 5">CCE9901</strain>
    </source>
</reference>
<accession>A4RTB0</accession>
<proteinExistence type="predicted"/>
<keyword evidence="2" id="KW-0812">Transmembrane</keyword>
<feature type="transmembrane region" description="Helical" evidence="2">
    <location>
        <begin position="1553"/>
        <end position="1570"/>
    </location>
</feature>
<protein>
    <submittedName>
        <fullName evidence="4">Lipoprotein Q-related protein</fullName>
    </submittedName>
</protein>
<dbReference type="KEGG" id="olu:OSTLU_119405"/>
<keyword evidence="4" id="KW-0449">Lipoprotein</keyword>
<keyword evidence="3" id="KW-0732">Signal</keyword>
<evidence type="ECO:0000313" key="5">
    <source>
        <dbReference type="Proteomes" id="UP000001568"/>
    </source>
</evidence>
<feature type="compositionally biased region" description="Polar residues" evidence="1">
    <location>
        <begin position="1686"/>
        <end position="1703"/>
    </location>
</feature>
<dbReference type="InterPro" id="IPR005046">
    <property type="entry name" value="DUF285"/>
</dbReference>
<dbReference type="STRING" id="436017.A4RTB0"/>
<name>A4RTB0_OSTLU</name>
<keyword evidence="2" id="KW-0472">Membrane</keyword>
<dbReference type="Gramene" id="ABO94634">
    <property type="protein sequence ID" value="ABO94634"/>
    <property type="gene ID" value="OSTLU_119405"/>
</dbReference>
<dbReference type="EMBL" id="CP000582">
    <property type="protein sequence ID" value="ABO94634.1"/>
    <property type="molecule type" value="Genomic_DNA"/>
</dbReference>
<dbReference type="Pfam" id="PF03382">
    <property type="entry name" value="DUF285"/>
    <property type="match status" value="8"/>
</dbReference>
<feature type="transmembrane region" description="Helical" evidence="2">
    <location>
        <begin position="1605"/>
        <end position="1627"/>
    </location>
</feature>
<feature type="transmembrane region" description="Helical" evidence="2">
    <location>
        <begin position="1921"/>
        <end position="1943"/>
    </location>
</feature>
<feature type="signal peptide" evidence="3">
    <location>
        <begin position="1"/>
        <end position="23"/>
    </location>
</feature>
<dbReference type="eggNOG" id="ENOG502QTV0">
    <property type="taxonomic scope" value="Eukaryota"/>
</dbReference>
<keyword evidence="5" id="KW-1185">Reference proteome</keyword>
<dbReference type="NCBIfam" id="TIGR02167">
    <property type="entry name" value="Liste_lipo_26"/>
    <property type="match status" value="4"/>
</dbReference>
<feature type="chain" id="PRO_5002672865" evidence="3">
    <location>
        <begin position="24"/>
        <end position="2415"/>
    </location>
</feature>
<dbReference type="OrthoDB" id="10497951at2759"/>
<dbReference type="GeneID" id="5000331"/>
<dbReference type="OMA" id="AVTDMTY"/>
<dbReference type="HOGENOM" id="CLU_227307_0_0_1"/>
<dbReference type="InterPro" id="IPR011889">
    <property type="entry name" value="Liste_lipo_26"/>
</dbReference>
<evidence type="ECO:0000313" key="4">
    <source>
        <dbReference type="EMBL" id="ABO94634.1"/>
    </source>
</evidence>
<feature type="transmembrane region" description="Helical" evidence="2">
    <location>
        <begin position="1472"/>
        <end position="1490"/>
    </location>
</feature>
<feature type="transmembrane region" description="Helical" evidence="2">
    <location>
        <begin position="1854"/>
        <end position="1876"/>
    </location>
</feature>
<sequence length="2415" mass="265695">MARMMVEAMVVVAIGSRWIGVDAQVLCAPNNATICTTGAFTGQHNRDSSSGCNMCSTIKHCLAHDATGASCGTVTIGGVTYAIPPISSWDVSNVVSFKGVFADSEYATDQSFGNIPYRTNQFNANLGGWTINTASNVQVTMWDMFRGASSFTGAGIGAWNVTKVTDCEGMFDNARSFNEDISSWNTNAINWFTDMFKNAVNFDQDITGWPHGGTNNVNDMFEGATKWLEKYRRNDWTTLKAGPASAWTGPSPFTSKTALKTAVDNCLAASPSGACNCKLQSVDCGSGEGAPIRLWRVEQLTDLSEVFRGKTSFNADISAWNTALVTRMNFMFQEAAAFNQDISSWNTNNVQKMRYMFYRASAFNQNIGSWNTESVLDMQAIFEEATAFNQNIGAWNTRRVTNLESAFYGARSFNSDITAWNTEKVTNMRNMLQGATAFNQNIQSWNTARVTNMNSMFKQATSFNQDITKWDTGEVTDMEYMFESATSFNQPLNTWDTSKVTGMHAMFQGTNAPLLNLTIWNTGEVRSTAYMFQGTSFNGSIGGWDVSKVEDFEYMFEGNPSFNQDISSWVVTSAVSMTRMFQGATAFLQDGIRNWSVPAGAGVTNMFSSATAWLTMYRQPDFSASRDGPPSVWVSPGPFTSLSQLKAAVSSCLAASSSGACNCDSAPVDCGPAVYDDITQWNTALITDMSELFKDAQSFNADISAWNTAAVTKMVGMFAGASRFNKAIGSWSTALVTDMSQMFYKANFFTQNVGTWNMVNVGNISSMFEMASDFPGAGIGAWNTRNVVDMAGTFKLALKFNEDISGWNTASVLDMSSMFESAFDFNRPGLGSAGGWVTSSVTDMSSMFSSAKAFAPSDLSGFDVVNVKNMQNMFASANLFNGALSTWNTRAVTNMAGMFSGASTFNQPISSWNTASVGSFEAMFSQASSFSQPIGSWNTGAATSMKEMFYNATAFTSSIDDWDTSNVVDMTDMFAFASTFNSVLASWSTTNLQRMRGMFRGATTFTSDLTSWNTNTVQDMSEVFANATAFAGDIGVWNTSSVTTMANMLQGAALFNSAIGAWDTSSVVNMSYMMADNAAFNQPLYSWDTSNVVDMQYMLYRATTFDQDINNWDTSSVISMASMFEGAVAFNGAGTANSGVGRWNTAAVTSMKRMFASASALNPIIDSGDRFWGAWNTLAVKDMEEMFLGASLFNGGVGNWNTGSVTSMARMFNLATNFNNNNVSSLAWDTSSVVDMNSMFQGASLMDLSINSWNVRQVTDMRNMFAQVTPFKSDITVWNSTVSYENSTGMFADVEHWPLMFKRFDELPNTDGPPNAYIQDCTNNEGVYASIDDFCVPQGECPFPIRCVEGNAGCREGSTGLLCRACLEGYYKSGTQCLECPENSAASAGVAAFFVVVAGLVGFKAAEALGAVSTNMIKKVVETLQFFSISFSVEIKWPLPVLNFADWLKAFNFNIEFLAPECAGANIKWPTLFWSGALIIPCGLAVVFYLRDRYAAYCYEHTVLAIRSAHDGEKTMFWIARPGIFSSKERRTYASESGDRVVKELQRQYKLRATLRVFGSLCLTILYLPIVRLCLQAFDCIKYGSSEARVLVYDVDVDCDSPEHILATSAACGIILAIGVGLPLFVINKVRRIRIDGKLDDARTLDSWGALYDIYRRTELTESDKLEISEIVRNVSRQATIRTPVLSRSTTLAQDGDSHSPTPSGAERKPTLQRTSTLARVEIDKSLSQSVSLRKPTFERTSTFKLDSETEELAAIVDDELFEEQSGQATEKPSFFGRILEKAKSLKNQKSRRERLPELSMKKKPLKRTLTQKARERASKMAWLDRLALNYLAIEMIQKLGVILAGSPNIAEGISIYGLVAVHWISALFVLICQPWRIITLGFAQKKIHNALNKTESTAGFLQGLIPLLGMIFATDSSLTGLSTAFLMGIICALLMVRVGMIVSERLSVSKKVTKKLNFEKEPEESANSVHREFIDLAKAGKIVSIYALRAQVAVSKRKVRARLEATREAMLRRVQHMKDKGDEDPAQIRALLEIANEVAHIVNVCTIQPVPADRDVEQQIESAANLLTTLIEAAEVEFVRRTNANESTAGALHLLLRIHAFDRAAKQLDDDMLEYARGERVTELISLGQEAVALEDEQRTLPEHFGTDELNASILCTQADTFTIQLAQVVSVDDVGRVLVVLNAFDDIIVKHETWRDACIELFRHPESESLVGDNVEANRLLLDETIDALKNHDTYLQNCVVLRAVEWKPLFKNFGDVKFMQVLETMTERIIKSIRSDEEDTSLEQHLQSEVTDFVDWCVRASQSIAESGFSVRCQECAQAAHDNLKILAEKKSKTLEKRAQKQAKKRTKKPGFFGGLFGGGNRQEIDTSLVEAVDVVDVDVQAPVIEAPVIEAPDEGVDVQVDVAPSDTSDVA</sequence>